<dbReference type="InterPro" id="IPR002051">
    <property type="entry name" value="Haem_Oase"/>
</dbReference>
<keyword evidence="2" id="KW-0479">Metal-binding</keyword>
<dbReference type="GeneID" id="33355247"/>
<dbReference type="PRINTS" id="PR00088">
    <property type="entry name" value="HAEMOXYGNASE"/>
</dbReference>
<evidence type="ECO:0000256" key="3">
    <source>
        <dbReference type="ARBA" id="ARBA00023004"/>
    </source>
</evidence>
<dbReference type="AlphaFoldDB" id="A0A1Z1M8D9"/>
<geneLocation type="chloroplast" evidence="4"/>
<name>A0A1Z1M8D9_9FLOR</name>
<dbReference type="Gene3D" id="1.20.910.10">
    <property type="entry name" value="Heme oxygenase-like"/>
    <property type="match status" value="1"/>
</dbReference>
<evidence type="ECO:0000256" key="2">
    <source>
        <dbReference type="ARBA" id="ARBA00022723"/>
    </source>
</evidence>
<evidence type="ECO:0000313" key="4">
    <source>
        <dbReference type="EMBL" id="ARW62101.1"/>
    </source>
</evidence>
<dbReference type="GO" id="GO:0046872">
    <property type="term" value="F:metal ion binding"/>
    <property type="evidence" value="ECO:0007669"/>
    <property type="project" value="UniProtKB-KW"/>
</dbReference>
<dbReference type="PANTHER" id="PTHR10720">
    <property type="entry name" value="HEME OXYGENASE"/>
    <property type="match status" value="1"/>
</dbReference>
<dbReference type="GO" id="GO:0042167">
    <property type="term" value="P:heme catabolic process"/>
    <property type="evidence" value="ECO:0007669"/>
    <property type="project" value="TreeGrafter"/>
</dbReference>
<dbReference type="PANTHER" id="PTHR10720:SF0">
    <property type="entry name" value="HEME OXYGENASE"/>
    <property type="match status" value="1"/>
</dbReference>
<dbReference type="InterPro" id="IPR016084">
    <property type="entry name" value="Haem_Oase-like_multi-hlx"/>
</dbReference>
<dbReference type="GO" id="GO:0006788">
    <property type="term" value="P:heme oxidation"/>
    <property type="evidence" value="ECO:0007669"/>
    <property type="project" value="InterPro"/>
</dbReference>
<keyword evidence="4" id="KW-0934">Plastid</keyword>
<proteinExistence type="predicted"/>
<evidence type="ECO:0000256" key="1">
    <source>
        <dbReference type="ARBA" id="ARBA00022617"/>
    </source>
</evidence>
<sequence>MAENVSFVKSFFCGVVDKKFYRKLVANLFFVYDYIEKEIDKNKDHKTIKQIYFPELYCKNSLIQDLKYFYG</sequence>
<dbReference type="GO" id="GO:0006979">
    <property type="term" value="P:response to oxidative stress"/>
    <property type="evidence" value="ECO:0007669"/>
    <property type="project" value="TreeGrafter"/>
</dbReference>
<reference evidence="4" key="1">
    <citation type="journal article" date="2017" name="J. Phycol.">
        <title>Analysis of chloroplast genomes and a supermatrix inform reclassification of the Rhodomelaceae (Rhodophyta).</title>
        <authorList>
            <person name="Diaz-Tapia P."/>
            <person name="Maggs C.A."/>
            <person name="West J.A."/>
            <person name="Verbruggen H."/>
        </authorList>
    </citation>
    <scope>NUCLEOTIDE SEQUENCE</scope>
    <source>
        <strain evidence="4">JW3897</strain>
    </source>
</reference>
<organism evidence="4">
    <name type="scientific">Bostrychia simpliciuscula</name>
    <dbReference type="NCBI Taxonomy" id="324754"/>
    <lineage>
        <taxon>Eukaryota</taxon>
        <taxon>Rhodophyta</taxon>
        <taxon>Florideophyceae</taxon>
        <taxon>Rhodymeniophycidae</taxon>
        <taxon>Ceramiales</taxon>
        <taxon>Rhodomelaceae</taxon>
        <taxon>Bostrychia</taxon>
    </lineage>
</organism>
<dbReference type="InterPro" id="IPR016053">
    <property type="entry name" value="Haem_Oase-like"/>
</dbReference>
<gene>
    <name evidence="4" type="primary">orf71</name>
</gene>
<dbReference type="GO" id="GO:0020037">
    <property type="term" value="F:heme binding"/>
    <property type="evidence" value="ECO:0007669"/>
    <property type="project" value="TreeGrafter"/>
</dbReference>
<dbReference type="SUPFAM" id="SSF48613">
    <property type="entry name" value="Heme oxygenase-like"/>
    <property type="match status" value="1"/>
</dbReference>
<dbReference type="RefSeq" id="YP_009393539.1">
    <property type="nucleotide sequence ID" value="NC_035268.1"/>
</dbReference>
<accession>A0A1Z1M8D9</accession>
<dbReference type="EMBL" id="MF101421">
    <property type="protein sequence ID" value="ARW62101.1"/>
    <property type="molecule type" value="Genomic_DNA"/>
</dbReference>
<dbReference type="Pfam" id="PF01126">
    <property type="entry name" value="Heme_oxygenase"/>
    <property type="match status" value="1"/>
</dbReference>
<keyword evidence="1" id="KW-0349">Heme</keyword>
<protein>
    <submittedName>
        <fullName evidence="4">Uncharacterized protein</fullName>
    </submittedName>
</protein>
<dbReference type="GO" id="GO:0004392">
    <property type="term" value="F:heme oxygenase (decyclizing) activity"/>
    <property type="evidence" value="ECO:0007669"/>
    <property type="project" value="InterPro"/>
</dbReference>
<dbReference type="CDD" id="cd19165">
    <property type="entry name" value="HemeO"/>
    <property type="match status" value="1"/>
</dbReference>
<keyword evidence="4" id="KW-0150">Chloroplast</keyword>
<keyword evidence="3" id="KW-0408">Iron</keyword>